<dbReference type="InterPro" id="IPR050493">
    <property type="entry name" value="FAD-dep_Monooxygenase_BioMet"/>
</dbReference>
<feature type="compositionally biased region" description="Low complexity" evidence="3">
    <location>
        <begin position="371"/>
        <end position="382"/>
    </location>
</feature>
<dbReference type="RefSeq" id="WP_102917328.1">
    <property type="nucleotide sequence ID" value="NZ_JACHJF010000005.1"/>
</dbReference>
<accession>A0A2N8NZT3</accession>
<evidence type="ECO:0000256" key="2">
    <source>
        <dbReference type="ARBA" id="ARBA00023033"/>
    </source>
</evidence>
<evidence type="ECO:0000256" key="3">
    <source>
        <dbReference type="SAM" id="MobiDB-lite"/>
    </source>
</evidence>
<feature type="domain" description="FAD-binding" evidence="4">
    <location>
        <begin position="2"/>
        <end position="345"/>
    </location>
</feature>
<sequence>MTRALIIGGGIAGPVAAMALRRVGIDVVVHEAYPGGADHLGAFLVLFANGLAALRAIDAERPVRERSFPADTVEFIADTGEPLGTQPIAGSWDPGLSPRTVQRSVLYRTLHDEAARRGVRVAYGKRLVDATTGPRGTVVAYFADGSRAEGDLLIGADGIHSATRGVLDPQAPPPRYTGYASVCGRTRATVHPAPPRTYRMIFGKRAFFGCTTSPDGTTHWFANIRGPELPRAELAAATPDRWRRHAAEALAGDRTPAAAIVAATGDAVIGMNTYDMPTTRVWHDSHTVLVGDAVHATAPNAAQGASIAIEDGVVLARCLRDLPGPEPAFRAYERLRRERVERVVALSAGLAGRARPGPGEERGGESRQAEAPEANGPEAAGPDTAGHRATGPTTPDPEGAGDWLHGYRVDWDAPVG</sequence>
<dbReference type="PANTHER" id="PTHR13789">
    <property type="entry name" value="MONOOXYGENASE"/>
    <property type="match status" value="1"/>
</dbReference>
<dbReference type="GO" id="GO:0004497">
    <property type="term" value="F:monooxygenase activity"/>
    <property type="evidence" value="ECO:0007669"/>
    <property type="project" value="UniProtKB-KW"/>
</dbReference>
<evidence type="ECO:0000313" key="5">
    <source>
        <dbReference type="EMBL" id="MBB5118777.1"/>
    </source>
</evidence>
<dbReference type="PANTHER" id="PTHR13789:SF309">
    <property type="entry name" value="PUTATIVE (AFU_ORTHOLOGUE AFUA_6G14510)-RELATED"/>
    <property type="match status" value="1"/>
</dbReference>
<reference evidence="7" key="1">
    <citation type="submission" date="2015-07" db="EMBL/GenBank/DDBJ databases">
        <authorList>
            <person name="Graham D.E."/>
            <person name="Giannone R.J."/>
            <person name="Gulvik C.A."/>
            <person name="Hettich R.L."/>
            <person name="Klingeman D.M."/>
            <person name="Mahan K.M."/>
            <person name="Parry R.J."/>
            <person name="Spain J.C."/>
        </authorList>
    </citation>
    <scope>NUCLEOTIDE SEQUENCE [LARGE SCALE GENOMIC DNA]</scope>
    <source>
        <strain evidence="7">ATCC 27428</strain>
    </source>
</reference>
<dbReference type="OrthoDB" id="9782160at2"/>
<evidence type="ECO:0000313" key="8">
    <source>
        <dbReference type="Proteomes" id="UP000528608"/>
    </source>
</evidence>
<dbReference type="AlphaFoldDB" id="A0A2N8NZT3"/>
<name>A0A2N8NZT3_STREU</name>
<keyword evidence="2" id="KW-0503">Monooxygenase</keyword>
<keyword evidence="1" id="KW-0560">Oxidoreductase</keyword>
<dbReference type="Gene3D" id="3.50.50.60">
    <property type="entry name" value="FAD/NAD(P)-binding domain"/>
    <property type="match status" value="1"/>
</dbReference>
<dbReference type="Proteomes" id="UP000235945">
    <property type="component" value="Unassembled WGS sequence"/>
</dbReference>
<dbReference type="Proteomes" id="UP000528608">
    <property type="component" value="Unassembled WGS sequence"/>
</dbReference>
<feature type="compositionally biased region" description="Basic and acidic residues" evidence="3">
    <location>
        <begin position="405"/>
        <end position="416"/>
    </location>
</feature>
<evidence type="ECO:0000256" key="1">
    <source>
        <dbReference type="ARBA" id="ARBA00023002"/>
    </source>
</evidence>
<dbReference type="InterPro" id="IPR002938">
    <property type="entry name" value="FAD-bd"/>
</dbReference>
<dbReference type="PRINTS" id="PR00420">
    <property type="entry name" value="RNGMNOXGNASE"/>
</dbReference>
<dbReference type="SUPFAM" id="SSF51905">
    <property type="entry name" value="FAD/NAD(P)-binding domain"/>
    <property type="match status" value="1"/>
</dbReference>
<evidence type="ECO:0000259" key="4">
    <source>
        <dbReference type="Pfam" id="PF01494"/>
    </source>
</evidence>
<feature type="region of interest" description="Disordered" evidence="3">
    <location>
        <begin position="351"/>
        <end position="416"/>
    </location>
</feature>
<dbReference type="EMBL" id="JACHJF010000005">
    <property type="protein sequence ID" value="MBB5118777.1"/>
    <property type="molecule type" value="Genomic_DNA"/>
</dbReference>
<organism evidence="6 7">
    <name type="scientific">Streptomyces eurocidicus</name>
    <name type="common">Streptoverticillium eurocidicus</name>
    <dbReference type="NCBI Taxonomy" id="66423"/>
    <lineage>
        <taxon>Bacteria</taxon>
        <taxon>Bacillati</taxon>
        <taxon>Actinomycetota</taxon>
        <taxon>Actinomycetes</taxon>
        <taxon>Kitasatosporales</taxon>
        <taxon>Streptomycetaceae</taxon>
        <taxon>Streptomyces</taxon>
    </lineage>
</organism>
<evidence type="ECO:0000313" key="6">
    <source>
        <dbReference type="EMBL" id="PNE34270.1"/>
    </source>
</evidence>
<protein>
    <submittedName>
        <fullName evidence="5 6">FAD-dependent oxidoreductase</fullName>
    </submittedName>
</protein>
<evidence type="ECO:0000313" key="7">
    <source>
        <dbReference type="Proteomes" id="UP000235945"/>
    </source>
</evidence>
<keyword evidence="7" id="KW-1185">Reference proteome</keyword>
<comment type="caution">
    <text evidence="6">The sequence shown here is derived from an EMBL/GenBank/DDBJ whole genome shotgun (WGS) entry which is preliminary data.</text>
</comment>
<proteinExistence type="predicted"/>
<reference evidence="5 8" key="3">
    <citation type="submission" date="2020-08" db="EMBL/GenBank/DDBJ databases">
        <title>Genomic Encyclopedia of Type Strains, Phase III (KMG-III): the genomes of soil and plant-associated and newly described type strains.</title>
        <authorList>
            <person name="Whitman W."/>
        </authorList>
    </citation>
    <scope>NUCLEOTIDE SEQUENCE [LARGE SCALE GENOMIC DNA]</scope>
    <source>
        <strain evidence="5 8">CECT 3259</strain>
    </source>
</reference>
<dbReference type="Pfam" id="PF01494">
    <property type="entry name" value="FAD_binding_3"/>
    <property type="match status" value="1"/>
</dbReference>
<dbReference type="InterPro" id="IPR036188">
    <property type="entry name" value="FAD/NAD-bd_sf"/>
</dbReference>
<gene>
    <name evidence="6" type="ORF">AF335_06475</name>
    <name evidence="5" type="ORF">FHS36_002210</name>
</gene>
<dbReference type="GO" id="GO:0071949">
    <property type="term" value="F:FAD binding"/>
    <property type="evidence" value="ECO:0007669"/>
    <property type="project" value="InterPro"/>
</dbReference>
<reference evidence="6" key="2">
    <citation type="submission" date="2015-07" db="EMBL/GenBank/DDBJ databases">
        <authorList>
            <person name="Noorani M."/>
        </authorList>
    </citation>
    <scope>NUCLEOTIDE SEQUENCE [LARGE SCALE GENOMIC DNA]</scope>
    <source>
        <strain evidence="6">ATCC 27428</strain>
    </source>
</reference>
<dbReference type="EMBL" id="LGUI01000002">
    <property type="protein sequence ID" value="PNE34270.1"/>
    <property type="molecule type" value="Genomic_DNA"/>
</dbReference>
<feature type="compositionally biased region" description="Basic and acidic residues" evidence="3">
    <location>
        <begin position="358"/>
        <end position="370"/>
    </location>
</feature>